<evidence type="ECO:0000256" key="1">
    <source>
        <dbReference type="SAM" id="MobiDB-lite"/>
    </source>
</evidence>
<dbReference type="EMBL" id="LGRX02004285">
    <property type="protein sequence ID" value="KAK3280737.1"/>
    <property type="molecule type" value="Genomic_DNA"/>
</dbReference>
<reference evidence="2 3" key="1">
    <citation type="journal article" date="2015" name="Genome Biol. Evol.">
        <title>Comparative Genomics of a Bacterivorous Green Alga Reveals Evolutionary Causalities and Consequences of Phago-Mixotrophic Mode of Nutrition.</title>
        <authorList>
            <person name="Burns J.A."/>
            <person name="Paasch A."/>
            <person name="Narechania A."/>
            <person name="Kim E."/>
        </authorList>
    </citation>
    <scope>NUCLEOTIDE SEQUENCE [LARGE SCALE GENOMIC DNA]</scope>
    <source>
        <strain evidence="2 3">PLY_AMNH</strain>
    </source>
</reference>
<dbReference type="Proteomes" id="UP001190700">
    <property type="component" value="Unassembled WGS sequence"/>
</dbReference>
<sequence>MQFGCGRARQRSGGAERRVHGGSIARGTQNTDVNERQGQSNSARAVRNPCRGDGSQGPRAAQVGVAVKGGADLGVHVVQAALDQHPEWVCVKADAKNAFNAVHREAVFEAIERDFPELWAWTDLWYGVEANLGFRLGNADGSVMRFIKLRENAQQGDPLGPPYLAAPLQAVLERVQERHLAVVVMAYLDDVHLIGPPVLAAAAPTKSAAYSPEGDVGCFADEMPGARGELDFINVLGVPVGKAEAVAAEMLKKEAAEEHDRRMREALQDLVPVTSSLAVNGDLRQHFLRGIPSCPALELSSAEYRVALRHILHVEQPLLGQVVECQDCGGEVDPTGTHFVGLPWGRWSWWGNWFSFIHHKLQRVLFEVAKSAYLPASALHDDFAGYLTYSPNHCPDVTVLDAEGPGRHVIFDVATTRPMADIHLGAAMMAPGAAAKNVEESKKATYGNMHPHEFVPFGVEVYGGLGPEAMAFLKKTQGRFGGRRYTVENAAEEEDVDEEGNEGGDEEEGRMAVGRWEEEEDLDLAYGGEVEAAEVEVVVVAEGVVLSPKPMGGGSKACVDG</sequence>
<name>A0AAE0GMJ1_9CHLO</name>
<accession>A0AAE0GMJ1</accession>
<comment type="caution">
    <text evidence="2">The sequence shown here is derived from an EMBL/GenBank/DDBJ whole genome shotgun (WGS) entry which is preliminary data.</text>
</comment>
<evidence type="ECO:0000313" key="3">
    <source>
        <dbReference type="Proteomes" id="UP001190700"/>
    </source>
</evidence>
<feature type="compositionally biased region" description="Polar residues" evidence="1">
    <location>
        <begin position="26"/>
        <end position="43"/>
    </location>
</feature>
<feature type="region of interest" description="Disordered" evidence="1">
    <location>
        <begin position="489"/>
        <end position="511"/>
    </location>
</feature>
<protein>
    <recommendedName>
        <fullName evidence="4">Reverse transcriptase domain-containing protein</fullName>
    </recommendedName>
</protein>
<dbReference type="AlphaFoldDB" id="A0AAE0GMJ1"/>
<dbReference type="PANTHER" id="PTHR48462:SF1">
    <property type="entry name" value="PROTEIN, PUTATIVE-RELATED"/>
    <property type="match status" value="1"/>
</dbReference>
<feature type="compositionally biased region" description="Acidic residues" evidence="1">
    <location>
        <begin position="490"/>
        <end position="508"/>
    </location>
</feature>
<evidence type="ECO:0008006" key="4">
    <source>
        <dbReference type="Google" id="ProtNLM"/>
    </source>
</evidence>
<keyword evidence="3" id="KW-1185">Reference proteome</keyword>
<evidence type="ECO:0000313" key="2">
    <source>
        <dbReference type="EMBL" id="KAK3280737.1"/>
    </source>
</evidence>
<gene>
    <name evidence="2" type="ORF">CYMTET_11433</name>
</gene>
<organism evidence="2 3">
    <name type="scientific">Cymbomonas tetramitiformis</name>
    <dbReference type="NCBI Taxonomy" id="36881"/>
    <lineage>
        <taxon>Eukaryota</taxon>
        <taxon>Viridiplantae</taxon>
        <taxon>Chlorophyta</taxon>
        <taxon>Pyramimonadophyceae</taxon>
        <taxon>Pyramimonadales</taxon>
        <taxon>Pyramimonadaceae</taxon>
        <taxon>Cymbomonas</taxon>
    </lineage>
</organism>
<proteinExistence type="predicted"/>
<feature type="region of interest" description="Disordered" evidence="1">
    <location>
        <begin position="1"/>
        <end position="59"/>
    </location>
</feature>
<dbReference type="PANTHER" id="PTHR48462">
    <property type="entry name" value="PROTEIN, PUTATIVE-RELATED"/>
    <property type="match status" value="1"/>
</dbReference>